<keyword evidence="3" id="KW-1185">Reference proteome</keyword>
<dbReference type="EMBL" id="CP041614">
    <property type="protein sequence ID" value="QDO86722.1"/>
    <property type="molecule type" value="Genomic_DNA"/>
</dbReference>
<dbReference type="Proteomes" id="UP000315947">
    <property type="component" value="Chromosome"/>
</dbReference>
<protein>
    <submittedName>
        <fullName evidence="2">GNAT family N-acetyltransferase</fullName>
    </submittedName>
</protein>
<dbReference type="InterPro" id="IPR000182">
    <property type="entry name" value="GNAT_dom"/>
</dbReference>
<dbReference type="PROSITE" id="PS51186">
    <property type="entry name" value="GNAT"/>
    <property type="match status" value="1"/>
</dbReference>
<dbReference type="InterPro" id="IPR016181">
    <property type="entry name" value="Acyl_CoA_acyltransferase"/>
</dbReference>
<gene>
    <name evidence="2" type="ORF">FM037_16630</name>
</gene>
<proteinExistence type="predicted"/>
<evidence type="ECO:0000313" key="3">
    <source>
        <dbReference type="Proteomes" id="UP000315947"/>
    </source>
</evidence>
<name>A0ABX5X8L4_9GAMM</name>
<evidence type="ECO:0000259" key="1">
    <source>
        <dbReference type="PROSITE" id="PS51186"/>
    </source>
</evidence>
<dbReference type="CDD" id="cd04301">
    <property type="entry name" value="NAT_SF"/>
    <property type="match status" value="1"/>
</dbReference>
<dbReference type="SUPFAM" id="SSF55729">
    <property type="entry name" value="Acyl-CoA N-acyltransferases (Nat)"/>
    <property type="match status" value="1"/>
</dbReference>
<accession>A0ABX5X8L4</accession>
<evidence type="ECO:0000313" key="2">
    <source>
        <dbReference type="EMBL" id="QDO86722.1"/>
    </source>
</evidence>
<dbReference type="Pfam" id="PF00583">
    <property type="entry name" value="Acetyltransf_1"/>
    <property type="match status" value="1"/>
</dbReference>
<sequence>MNLLLLADPLESKVRDYLNGATCFGAFVENELVSVCVVNSNTDGEIELFNIASFQNMQGQGIGTKLLEFVISELKNRNVTKLILGTGTFGHQLAFYQRLGFRAEEVFKNFFVDNYDEPIYENGLQHYDMLRFTLHM</sequence>
<reference evidence="2 3" key="1">
    <citation type="submission" date="2019-07" db="EMBL/GenBank/DDBJ databases">
        <title>Shewanella sp. YLB-06 whole genomic sequence.</title>
        <authorList>
            <person name="Yu L."/>
        </authorList>
    </citation>
    <scope>NUCLEOTIDE SEQUENCE [LARGE SCALE GENOMIC DNA]</scope>
    <source>
        <strain evidence="2 3">YLB-06</strain>
    </source>
</reference>
<feature type="domain" description="N-acetyltransferase" evidence="1">
    <location>
        <begin position="1"/>
        <end position="122"/>
    </location>
</feature>
<dbReference type="Gene3D" id="3.40.630.30">
    <property type="match status" value="1"/>
</dbReference>
<organism evidence="2 3">
    <name type="scientific">Shewanella psychropiezotolerans</name>
    <dbReference type="NCBI Taxonomy" id="2593655"/>
    <lineage>
        <taxon>Bacteria</taxon>
        <taxon>Pseudomonadati</taxon>
        <taxon>Pseudomonadota</taxon>
        <taxon>Gammaproteobacteria</taxon>
        <taxon>Alteromonadales</taxon>
        <taxon>Shewanellaceae</taxon>
        <taxon>Shewanella</taxon>
    </lineage>
</organism>